<feature type="transmembrane region" description="Helical" evidence="1">
    <location>
        <begin position="72"/>
        <end position="95"/>
    </location>
</feature>
<keyword evidence="3" id="KW-1185">Reference proteome</keyword>
<feature type="non-terminal residue" evidence="2">
    <location>
        <position position="1"/>
    </location>
</feature>
<protein>
    <submittedName>
        <fullName evidence="2">Uncharacterized protein</fullName>
    </submittedName>
</protein>
<evidence type="ECO:0000256" key="1">
    <source>
        <dbReference type="SAM" id="Phobius"/>
    </source>
</evidence>
<keyword evidence="1" id="KW-0472">Membrane</keyword>
<organism evidence="2 3">
    <name type="scientific">Pristionchus mayeri</name>
    <dbReference type="NCBI Taxonomy" id="1317129"/>
    <lineage>
        <taxon>Eukaryota</taxon>
        <taxon>Metazoa</taxon>
        <taxon>Ecdysozoa</taxon>
        <taxon>Nematoda</taxon>
        <taxon>Chromadorea</taxon>
        <taxon>Rhabditida</taxon>
        <taxon>Rhabditina</taxon>
        <taxon>Diplogasteromorpha</taxon>
        <taxon>Diplogasteroidea</taxon>
        <taxon>Neodiplogasteridae</taxon>
        <taxon>Pristionchus</taxon>
    </lineage>
</organism>
<sequence>LFISQNMAIPTPAIVAEIILRANTAVIRTAPPRKESDRDTLNDAKKSVLVVLLTLAFAAVFFLYLLRPENPVLDPAVINIALFPLLTLVAGYYGIDQKKPMFIIPLLIVSTLFLLMVLITVFATLTVLIHHGKLHGRVRALVTHVQPLLFLSSAFTIIICYFTQLNWNPKSTSWRE</sequence>
<accession>A0AAN4Z4C0</accession>
<gene>
    <name evidence="2" type="ORF">PMAYCL1PPCAC_04223</name>
</gene>
<reference evidence="3" key="1">
    <citation type="submission" date="2022-10" db="EMBL/GenBank/DDBJ databases">
        <title>Genome assembly of Pristionchus species.</title>
        <authorList>
            <person name="Yoshida K."/>
            <person name="Sommer R.J."/>
        </authorList>
    </citation>
    <scope>NUCLEOTIDE SEQUENCE [LARGE SCALE GENOMIC DNA]</scope>
    <source>
        <strain evidence="3">RS5460</strain>
    </source>
</reference>
<comment type="caution">
    <text evidence="2">The sequence shown here is derived from an EMBL/GenBank/DDBJ whole genome shotgun (WGS) entry which is preliminary data.</text>
</comment>
<evidence type="ECO:0000313" key="2">
    <source>
        <dbReference type="EMBL" id="GMR34028.1"/>
    </source>
</evidence>
<dbReference type="Proteomes" id="UP001328107">
    <property type="component" value="Unassembled WGS sequence"/>
</dbReference>
<feature type="transmembrane region" description="Helical" evidence="1">
    <location>
        <begin position="48"/>
        <end position="66"/>
    </location>
</feature>
<name>A0AAN4Z4C0_9BILA</name>
<keyword evidence="1" id="KW-0812">Transmembrane</keyword>
<dbReference type="AlphaFoldDB" id="A0AAN4Z4C0"/>
<feature type="transmembrane region" description="Helical" evidence="1">
    <location>
        <begin position="102"/>
        <end position="128"/>
    </location>
</feature>
<evidence type="ECO:0000313" key="3">
    <source>
        <dbReference type="Proteomes" id="UP001328107"/>
    </source>
</evidence>
<keyword evidence="1" id="KW-1133">Transmembrane helix</keyword>
<feature type="non-terminal residue" evidence="2">
    <location>
        <position position="176"/>
    </location>
</feature>
<feature type="transmembrane region" description="Helical" evidence="1">
    <location>
        <begin position="148"/>
        <end position="167"/>
    </location>
</feature>
<proteinExistence type="predicted"/>
<dbReference type="EMBL" id="BTRK01000001">
    <property type="protein sequence ID" value="GMR34028.1"/>
    <property type="molecule type" value="Genomic_DNA"/>
</dbReference>